<dbReference type="Pfam" id="PF00610">
    <property type="entry name" value="DEP"/>
    <property type="match status" value="1"/>
</dbReference>
<gene>
    <name evidence="3" type="ORF">IHE44_0000327</name>
    <name evidence="2" type="ORF">IHE44_000521</name>
</gene>
<dbReference type="Proteomes" id="UP000618051">
    <property type="component" value="Unassembled WGS sequence"/>
</dbReference>
<dbReference type="EMBL" id="JADDUC010000011">
    <property type="protein sequence ID" value="KAG0129921.1"/>
    <property type="molecule type" value="Genomic_DNA"/>
</dbReference>
<dbReference type="InterPro" id="IPR036388">
    <property type="entry name" value="WH-like_DNA-bd_sf"/>
</dbReference>
<dbReference type="InterPro" id="IPR000591">
    <property type="entry name" value="DEP_dom"/>
</dbReference>
<dbReference type="SMART" id="SM00049">
    <property type="entry name" value="DEP"/>
    <property type="match status" value="1"/>
</dbReference>
<reference evidence="3" key="3">
    <citation type="submission" date="2022-01" db="EMBL/GenBank/DDBJ databases">
        <authorList>
            <person name="Rubenstein D.R."/>
        </authorList>
    </citation>
    <scope>NUCLEOTIDE SEQUENCE</scope>
    <source>
        <strain evidence="3">SS15</strain>
        <tissue evidence="3">Liver</tissue>
    </source>
</reference>
<dbReference type="Gene3D" id="1.10.10.10">
    <property type="entry name" value="Winged helix-like DNA-binding domain superfamily/Winged helix DNA-binding domain"/>
    <property type="match status" value="1"/>
</dbReference>
<dbReference type="EMBL" id="JADDUC020000001">
    <property type="protein sequence ID" value="KAI1242778.1"/>
    <property type="molecule type" value="Genomic_DNA"/>
</dbReference>
<reference evidence="2" key="1">
    <citation type="submission" date="2020-10" db="EMBL/GenBank/DDBJ databases">
        <title>Feather gene expression reveals the developmental basis of iridescence in African starlings.</title>
        <authorList>
            <person name="Rubenstein D.R."/>
        </authorList>
    </citation>
    <scope>NUCLEOTIDE SEQUENCE</scope>
    <source>
        <strain evidence="2">SS15</strain>
        <tissue evidence="2">Liver</tissue>
    </source>
</reference>
<dbReference type="GO" id="GO:0035556">
    <property type="term" value="P:intracellular signal transduction"/>
    <property type="evidence" value="ECO:0007669"/>
    <property type="project" value="InterPro"/>
</dbReference>
<sequence>MFCVMDQQTQCDKLSGGVTYGFTFQYTGCSLQILKCGTAVYGLEPIKEVYVGNKINSTGNICPQFIRSKPDQMLLARDTRVEEVCQADSGLSSLQDLSLPLSSCIPSREDEAAYAHLLMCDGTALLEDTQNSGSPARVVSCPTHTCCHSPVFPLTWGVAKLLFKLIYGESSSCAGRALRNIFTLQASDLIKDRVYLTGICRRSCVGSELVDWLLEQCPFVKCRSTAVGVWQLLLDMGIILSVDRQVYFQDSHAFYQFSADECTYLFCEFEKEEAWKNGVKLLLQLLPLSPPRIDMCNLPDQKIEDTAETNAEILARLTSAVQRELAAVIALKARKSAIHQNEENSSQEIRGLEELKDTSDAQAGVLCKLQGRDDIGRIELVQKLARENCQFLQADRKALEKAEQGREI</sequence>
<dbReference type="PROSITE" id="PS50186">
    <property type="entry name" value="DEP"/>
    <property type="match status" value="1"/>
</dbReference>
<dbReference type="SUPFAM" id="SSF46785">
    <property type="entry name" value="Winged helix' DNA-binding domain"/>
    <property type="match status" value="1"/>
</dbReference>
<proteinExistence type="predicted"/>
<evidence type="ECO:0000259" key="1">
    <source>
        <dbReference type="PROSITE" id="PS50186"/>
    </source>
</evidence>
<organism evidence="2">
    <name type="scientific">Lamprotornis superbus</name>
    <dbReference type="NCBI Taxonomy" id="245042"/>
    <lineage>
        <taxon>Eukaryota</taxon>
        <taxon>Metazoa</taxon>
        <taxon>Chordata</taxon>
        <taxon>Craniata</taxon>
        <taxon>Vertebrata</taxon>
        <taxon>Euteleostomi</taxon>
        <taxon>Archelosauria</taxon>
        <taxon>Archosauria</taxon>
        <taxon>Dinosauria</taxon>
        <taxon>Saurischia</taxon>
        <taxon>Theropoda</taxon>
        <taxon>Coelurosauria</taxon>
        <taxon>Aves</taxon>
        <taxon>Neognathae</taxon>
        <taxon>Neoaves</taxon>
        <taxon>Telluraves</taxon>
        <taxon>Australaves</taxon>
        <taxon>Passeriformes</taxon>
        <taxon>Sturnidae</taxon>
        <taxon>Lamprotornis</taxon>
    </lineage>
</organism>
<dbReference type="OrthoDB" id="21144at2759"/>
<dbReference type="AlphaFoldDB" id="A0A835P0Z1"/>
<dbReference type="InterPro" id="IPR036390">
    <property type="entry name" value="WH_DNA-bd_sf"/>
</dbReference>
<comment type="caution">
    <text evidence="2">The sequence shown here is derived from an EMBL/GenBank/DDBJ whole genome shotgun (WGS) entry which is preliminary data.</text>
</comment>
<evidence type="ECO:0000313" key="4">
    <source>
        <dbReference type="Proteomes" id="UP000618051"/>
    </source>
</evidence>
<protein>
    <submittedName>
        <fullName evidence="2">Rap guanine nucleotide exchange factor 5</fullName>
    </submittedName>
</protein>
<feature type="domain" description="DEP" evidence="1">
    <location>
        <begin position="190"/>
        <end position="259"/>
    </location>
</feature>
<accession>A0A835P0Z1</accession>
<reference evidence="3 4" key="2">
    <citation type="journal article" date="2021" name="J. Hered.">
        <title>Feather Gene Expression Elucidates the Developmental Basis of Plumage Iridescence in African Starlings.</title>
        <authorList>
            <person name="Rubenstein D.R."/>
            <person name="Corvelo A."/>
            <person name="MacManes M.D."/>
            <person name="Maia R."/>
            <person name="Narzisi G."/>
            <person name="Rousaki A."/>
            <person name="Vandenabeele P."/>
            <person name="Shawkey M.D."/>
            <person name="Solomon J."/>
        </authorList>
    </citation>
    <scope>NUCLEOTIDE SEQUENCE [LARGE SCALE GENOMIC DNA]</scope>
    <source>
        <strain evidence="3">SS15</strain>
    </source>
</reference>
<evidence type="ECO:0000313" key="3">
    <source>
        <dbReference type="EMBL" id="KAI1242778.1"/>
    </source>
</evidence>
<evidence type="ECO:0000313" key="2">
    <source>
        <dbReference type="EMBL" id="KAG0129921.1"/>
    </source>
</evidence>
<keyword evidence="4" id="KW-1185">Reference proteome</keyword>
<name>A0A835P0Z1_9PASS</name>